<evidence type="ECO:0000313" key="2">
    <source>
        <dbReference type="Proteomes" id="UP001345963"/>
    </source>
</evidence>
<name>A0ABU7ALJ3_9TELE</name>
<comment type="caution">
    <text evidence="1">The sequence shown here is derived from an EMBL/GenBank/DDBJ whole genome shotgun (WGS) entry which is preliminary data.</text>
</comment>
<dbReference type="Proteomes" id="UP001345963">
    <property type="component" value="Unassembled WGS sequence"/>
</dbReference>
<dbReference type="EMBL" id="JAHUTI010020559">
    <property type="protein sequence ID" value="MED6238878.1"/>
    <property type="molecule type" value="Genomic_DNA"/>
</dbReference>
<evidence type="ECO:0000313" key="1">
    <source>
        <dbReference type="EMBL" id="MED6238878.1"/>
    </source>
</evidence>
<organism evidence="1 2">
    <name type="scientific">Ataeniobius toweri</name>
    <dbReference type="NCBI Taxonomy" id="208326"/>
    <lineage>
        <taxon>Eukaryota</taxon>
        <taxon>Metazoa</taxon>
        <taxon>Chordata</taxon>
        <taxon>Craniata</taxon>
        <taxon>Vertebrata</taxon>
        <taxon>Euteleostomi</taxon>
        <taxon>Actinopterygii</taxon>
        <taxon>Neopterygii</taxon>
        <taxon>Teleostei</taxon>
        <taxon>Neoteleostei</taxon>
        <taxon>Acanthomorphata</taxon>
        <taxon>Ovalentaria</taxon>
        <taxon>Atherinomorphae</taxon>
        <taxon>Cyprinodontiformes</taxon>
        <taxon>Goodeidae</taxon>
        <taxon>Ataeniobius</taxon>
    </lineage>
</organism>
<accession>A0ABU7ALJ3</accession>
<sequence length="83" mass="9337">MLNVKLCSHPARARAADLLINPLDSRNADSIRVKIADLGNACWVQNTRGRGDPCIVAKKYQTHRKVTLQLFSDHRQHMGQSKT</sequence>
<reference evidence="1 2" key="1">
    <citation type="submission" date="2021-07" db="EMBL/GenBank/DDBJ databases">
        <authorList>
            <person name="Palmer J.M."/>
        </authorList>
    </citation>
    <scope>NUCLEOTIDE SEQUENCE [LARGE SCALE GENOMIC DNA]</scope>
    <source>
        <strain evidence="1 2">AT_MEX2019</strain>
        <tissue evidence="1">Muscle</tissue>
    </source>
</reference>
<gene>
    <name evidence="1" type="ORF">ATANTOWER_031542</name>
</gene>
<protein>
    <submittedName>
        <fullName evidence="1">Uncharacterized protein</fullName>
    </submittedName>
</protein>
<keyword evidence="2" id="KW-1185">Reference proteome</keyword>
<proteinExistence type="predicted"/>